<sequence length="381" mass="42949">MKIWLLIFIALPIWAANLLTHNIYERDERIDIMLSFDAPYDGTIKQQNNADLTYIILSDLSLKGQVSKQIKSNIIQNILITSANNSATLQLKSSKPISIVASKTSDKFGLRIRVTPQIPIKSTNQSAIEKTAQSAQNIKPTQVANTQPKEQNPLANIPTKKDSGDDMYTNYIIVILVLFTLFVFLMFIKAKYTKKNQQAKSIQTTKTTINTPKVTPNPKPFDIATPNPQVSQNYQAADFQIEQNHQSTTNSQSAQSYQTTQDFQSSLNLQANSNYKTASNFQDTTASISNFNWSDESVDVLYEKSLDAQNKVVLLNYENQKYLALVGNSNVLLDKFGEDGIKSQDDFELIIQQSKPKLNSYLQERKNALSSYKDMMDKESI</sequence>
<keyword evidence="2" id="KW-1133">Transmembrane helix</keyword>
<dbReference type="AlphaFoldDB" id="A0A1X9SR51"/>
<accession>A0A381D7N5</accession>
<accession>A0A1X9SR51</accession>
<evidence type="ECO:0000313" key="4">
    <source>
        <dbReference type="Proteomes" id="UP000194309"/>
    </source>
</evidence>
<dbReference type="EMBL" id="CP018788">
    <property type="protein sequence ID" value="ARQ98717.1"/>
    <property type="molecule type" value="Genomic_DNA"/>
</dbReference>
<reference evidence="3 4" key="1">
    <citation type="journal article" date="2017" name="Genome Biol. Evol.">
        <title>Comparative Genomic Analysis Identifies a Campylobacter Clade Deficient in Selenium Metabolism.</title>
        <authorList>
            <person name="Miller W.G."/>
            <person name="Yee E."/>
            <person name="Lopes B.S."/>
            <person name="Chapman M.H."/>
            <person name="Huynh S."/>
            <person name="Bono J.L."/>
            <person name="Parker C.T."/>
            <person name="Strachan N.J.C."/>
            <person name="Forbes K.J."/>
        </authorList>
    </citation>
    <scope>NUCLEOTIDE SEQUENCE [LARGE SCALE GENOMIC DNA]</scope>
    <source>
        <strain evidence="3 4">NCTC 13003</strain>
    </source>
</reference>
<proteinExistence type="predicted"/>
<dbReference type="KEGG" id="cdev:CIGN_0418"/>
<keyword evidence="2" id="KW-0812">Transmembrane</keyword>
<name>A0A1X9SR51_9BACT</name>
<feature type="transmembrane region" description="Helical" evidence="2">
    <location>
        <begin position="168"/>
        <end position="188"/>
    </location>
</feature>
<keyword evidence="4" id="KW-1185">Reference proteome</keyword>
<organism evidence="3 4">
    <name type="scientific">Campylobacter devanensis</name>
    <dbReference type="NCBI Taxonomy" id="3161138"/>
    <lineage>
        <taxon>Bacteria</taxon>
        <taxon>Pseudomonadati</taxon>
        <taxon>Campylobacterota</taxon>
        <taxon>Epsilonproteobacteria</taxon>
        <taxon>Campylobacterales</taxon>
        <taxon>Campylobacteraceae</taxon>
        <taxon>Campylobacter</taxon>
    </lineage>
</organism>
<gene>
    <name evidence="3" type="ORF">CIGN_0418</name>
</gene>
<dbReference type="OrthoDB" id="5338856at2"/>
<dbReference type="Proteomes" id="UP000194309">
    <property type="component" value="Chromosome"/>
</dbReference>
<protein>
    <submittedName>
        <fullName evidence="3">Membrane protein</fullName>
    </submittedName>
</protein>
<evidence type="ECO:0000256" key="1">
    <source>
        <dbReference type="SAM" id="MobiDB-lite"/>
    </source>
</evidence>
<feature type="compositionally biased region" description="Low complexity" evidence="1">
    <location>
        <begin position="204"/>
        <end position="216"/>
    </location>
</feature>
<feature type="region of interest" description="Disordered" evidence="1">
    <location>
        <begin position="199"/>
        <end position="228"/>
    </location>
</feature>
<evidence type="ECO:0000256" key="2">
    <source>
        <dbReference type="SAM" id="Phobius"/>
    </source>
</evidence>
<dbReference type="STRING" id="1660064.CIGN_0418"/>
<keyword evidence="2" id="KW-0472">Membrane</keyword>
<evidence type="ECO:0000313" key="3">
    <source>
        <dbReference type="EMBL" id="ARQ98717.1"/>
    </source>
</evidence>